<dbReference type="RefSeq" id="WP_193346683.1">
    <property type="nucleotide sequence ID" value="NZ_JAAIYO010000001.1"/>
</dbReference>
<evidence type="ECO:0008006" key="3">
    <source>
        <dbReference type="Google" id="ProtNLM"/>
    </source>
</evidence>
<dbReference type="EMBL" id="JAAIYO010000001">
    <property type="protein sequence ID" value="MBE4747279.1"/>
    <property type="molecule type" value="Genomic_DNA"/>
</dbReference>
<accession>A0ABR9PHD9</accession>
<evidence type="ECO:0000313" key="1">
    <source>
        <dbReference type="EMBL" id="MBE4747279.1"/>
    </source>
</evidence>
<sequence length="414" mass="44476">MLLFVLMSLGVLASQRLRTGALEARLVRELNTLTHAGHPRPAHVSPTRAGTFGTALAPLLPALVRPGPAAPPTPEEAARCEAVTEGRSPISDLPASCREALEQGRPLMRQVLAATHAESGGLPEELRPVSGPDVARREALTQALRRVLEQAALETRLLVARGDADPAVDTCLDALALSRELALGGGLAGQRLSAHGYARAWRACADALDAASVPRKRQAVSQLTRLHEGFPPVSLTLHEDSLAEQLLTFRDLLSDDARSLLPPAWLDAPSLPGALSRRLQWRQWVTDSDDLRAVVDQPVEARRRALGALASRRAAAHLRREEAPSARQLSQDMEALDLRALRSEALIALAEVDVARAERGQWPKTLATKTTSLVLEPVDASQATLRSCVRGLTPEALRVTADAPATPRQAREAP</sequence>
<dbReference type="Proteomes" id="UP001516472">
    <property type="component" value="Unassembled WGS sequence"/>
</dbReference>
<organism evidence="1 2">
    <name type="scientific">Corallococcus soli</name>
    <dbReference type="NCBI Taxonomy" id="2710757"/>
    <lineage>
        <taxon>Bacteria</taxon>
        <taxon>Pseudomonadati</taxon>
        <taxon>Myxococcota</taxon>
        <taxon>Myxococcia</taxon>
        <taxon>Myxococcales</taxon>
        <taxon>Cystobacterineae</taxon>
        <taxon>Myxococcaceae</taxon>
        <taxon>Corallococcus</taxon>
    </lineage>
</organism>
<gene>
    <name evidence="1" type="ORF">G4177_03695</name>
</gene>
<comment type="caution">
    <text evidence="1">The sequence shown here is derived from an EMBL/GenBank/DDBJ whole genome shotgun (WGS) entry which is preliminary data.</text>
</comment>
<reference evidence="1 2" key="1">
    <citation type="submission" date="2020-02" db="EMBL/GenBank/DDBJ databases">
        <authorList>
            <person name="Babadi Z.K."/>
            <person name="Risdian C."/>
            <person name="Ebrahimipour G.H."/>
            <person name="Wink J."/>
        </authorList>
    </citation>
    <scope>NUCLEOTIDE SEQUENCE [LARGE SCALE GENOMIC DNA]</scope>
    <source>
        <strain evidence="1 2">ZKHCc1 1396</strain>
    </source>
</reference>
<evidence type="ECO:0000313" key="2">
    <source>
        <dbReference type="Proteomes" id="UP001516472"/>
    </source>
</evidence>
<proteinExistence type="predicted"/>
<keyword evidence="2" id="KW-1185">Reference proteome</keyword>
<name>A0ABR9PHD9_9BACT</name>
<protein>
    <recommendedName>
        <fullName evidence="3">Secreted protein</fullName>
    </recommendedName>
</protein>